<accession>A0A9Q2PQ62</accession>
<feature type="domain" description="LtfC/p132/Gp6 beta-sandwich" evidence="1">
    <location>
        <begin position="104"/>
        <end position="210"/>
    </location>
</feature>
<comment type="caution">
    <text evidence="2">The sequence shown here is derived from an EMBL/GenBank/DDBJ whole genome shotgun (WGS) entry which is preliminary data.</text>
</comment>
<dbReference type="AlphaFoldDB" id="A0A9Q2PQ62"/>
<sequence length="211" mass="22333">MVVDGLPGFAGLATLYRIDPPIKGADHLIVYHRPRVAGQPGQMTVALGTEDGVSLSADIRPQPGRTSPMSRITISPSSLRVDIGSSKADIPRSCDVTATWRKQEPDVIPLTLWAGEDFVRELVFDGLVGGIPADSTITLKLFDGTGPDAAEIGSWPASIVGTDVKWSVDHAVADAIPTPGGYRLMMTVPNPGTPSNPTVERCLALGKLVRK</sequence>
<gene>
    <name evidence="2" type="ORF">GS441_21025</name>
</gene>
<evidence type="ECO:0000313" key="3">
    <source>
        <dbReference type="Proteomes" id="UP000808906"/>
    </source>
</evidence>
<reference evidence="2" key="1">
    <citation type="submission" date="2019-11" db="EMBL/GenBank/DDBJ databases">
        <title>Spread of Macrolides and rifampicin resistant Rhodococcus equi in clinical isolates in the USA.</title>
        <authorList>
            <person name="Alvarez-Narvaez S."/>
            <person name="Huber L."/>
            <person name="Cohen N.D."/>
            <person name="Slovis N."/>
            <person name="Greiter M."/>
            <person name="Giguere S."/>
            <person name="Hart K."/>
        </authorList>
    </citation>
    <scope>NUCLEOTIDE SEQUENCE</scope>
    <source>
        <strain evidence="2">Lh_17</strain>
    </source>
</reference>
<name>A0A9Q2PQ62_RHOHA</name>
<evidence type="ECO:0000313" key="2">
    <source>
        <dbReference type="EMBL" id="MBM4567803.1"/>
    </source>
</evidence>
<dbReference type="Proteomes" id="UP000808906">
    <property type="component" value="Unassembled WGS sequence"/>
</dbReference>
<organism evidence="2 3">
    <name type="scientific">Rhodococcus hoagii</name>
    <name type="common">Corynebacterium equii</name>
    <dbReference type="NCBI Taxonomy" id="43767"/>
    <lineage>
        <taxon>Bacteria</taxon>
        <taxon>Bacillati</taxon>
        <taxon>Actinomycetota</taxon>
        <taxon>Actinomycetes</taxon>
        <taxon>Mycobacteriales</taxon>
        <taxon>Nocardiaceae</taxon>
        <taxon>Prescottella</taxon>
    </lineage>
</organism>
<dbReference type="EMBL" id="WUXR01000015">
    <property type="protein sequence ID" value="MBM4567803.1"/>
    <property type="molecule type" value="Genomic_DNA"/>
</dbReference>
<evidence type="ECO:0000259" key="1">
    <source>
        <dbReference type="Pfam" id="PF23926"/>
    </source>
</evidence>
<dbReference type="InterPro" id="IPR055688">
    <property type="entry name" value="LtfC/p132/Gp6_b-sand"/>
</dbReference>
<dbReference type="Pfam" id="PF23926">
    <property type="entry name" value="LtfC"/>
    <property type="match status" value="1"/>
</dbReference>
<protein>
    <recommendedName>
        <fullName evidence="1">LtfC/p132/Gp6 beta-sandwich domain-containing protein</fullName>
    </recommendedName>
</protein>
<proteinExistence type="predicted"/>